<feature type="non-terminal residue" evidence="1">
    <location>
        <position position="1"/>
    </location>
</feature>
<evidence type="ECO:0000313" key="2">
    <source>
        <dbReference type="Proteomes" id="UP000749559"/>
    </source>
</evidence>
<dbReference type="EMBL" id="CAIIXF020000007">
    <property type="protein sequence ID" value="CAH1789076.1"/>
    <property type="molecule type" value="Genomic_DNA"/>
</dbReference>
<gene>
    <name evidence="1" type="ORF">OFUS_LOCUS14496</name>
</gene>
<reference evidence="1" key="1">
    <citation type="submission" date="2022-03" db="EMBL/GenBank/DDBJ databases">
        <authorList>
            <person name="Martin C."/>
        </authorList>
    </citation>
    <scope>NUCLEOTIDE SEQUENCE</scope>
</reference>
<accession>A0A8J1UFV4</accession>
<dbReference type="AlphaFoldDB" id="A0A8J1UFV4"/>
<evidence type="ECO:0000313" key="1">
    <source>
        <dbReference type="EMBL" id="CAH1789076.1"/>
    </source>
</evidence>
<sequence length="165" mass="17455">DIVIYEPVPDVSDPNWETFDDDEQVGTGVNYMKPETLQYSTALDVLYETVPFKTAPVFNLLGVSGNVLPAVGSFHNPWEMTATLILGQGSHTLATLTGNTTIQFSAGQANFSGLGVSHGGSGYQIFFAVTHPADSTGFNMTTPEFSVPITPLSANVTCSGSMLSA</sequence>
<protein>
    <submittedName>
        <fullName evidence="1">Uncharacterized protein</fullName>
    </submittedName>
</protein>
<proteinExistence type="predicted"/>
<name>A0A8J1UFV4_OWEFU</name>
<feature type="non-terminal residue" evidence="1">
    <location>
        <position position="165"/>
    </location>
</feature>
<comment type="caution">
    <text evidence="1">The sequence shown here is derived from an EMBL/GenBank/DDBJ whole genome shotgun (WGS) entry which is preliminary data.</text>
</comment>
<keyword evidence="2" id="KW-1185">Reference proteome</keyword>
<dbReference type="Proteomes" id="UP000749559">
    <property type="component" value="Unassembled WGS sequence"/>
</dbReference>
<organism evidence="1 2">
    <name type="scientific">Owenia fusiformis</name>
    <name type="common">Polychaete worm</name>
    <dbReference type="NCBI Taxonomy" id="6347"/>
    <lineage>
        <taxon>Eukaryota</taxon>
        <taxon>Metazoa</taxon>
        <taxon>Spiralia</taxon>
        <taxon>Lophotrochozoa</taxon>
        <taxon>Annelida</taxon>
        <taxon>Polychaeta</taxon>
        <taxon>Sedentaria</taxon>
        <taxon>Canalipalpata</taxon>
        <taxon>Sabellida</taxon>
        <taxon>Oweniida</taxon>
        <taxon>Oweniidae</taxon>
        <taxon>Owenia</taxon>
    </lineage>
</organism>